<keyword evidence="8 11" id="KW-0408">Iron</keyword>
<dbReference type="InterPro" id="IPR050665">
    <property type="entry name" value="Cytochrome_P450_Monooxygen"/>
</dbReference>
<keyword evidence="13" id="KW-1185">Reference proteome</keyword>
<keyword evidence="3 11" id="KW-0349">Heme</keyword>
<dbReference type="PANTHER" id="PTHR24282:SF106">
    <property type="entry name" value="CYTOCHROME P450 FAMILY 72 SUBFAMILY A POLYPEPTIDE 8"/>
    <property type="match status" value="1"/>
</dbReference>
<dbReference type="PRINTS" id="PR00463">
    <property type="entry name" value="EP450I"/>
</dbReference>
<keyword evidence="7" id="KW-0560">Oxidoreductase</keyword>
<dbReference type="GO" id="GO:0005506">
    <property type="term" value="F:iron ion binding"/>
    <property type="evidence" value="ECO:0007669"/>
    <property type="project" value="InterPro"/>
</dbReference>
<dbReference type="GO" id="GO:0010268">
    <property type="term" value="P:brassinosteroid homeostasis"/>
    <property type="evidence" value="ECO:0007669"/>
    <property type="project" value="UniProtKB-ARBA"/>
</dbReference>
<dbReference type="AlphaFoldDB" id="A0AAQ3WPL9"/>
<evidence type="ECO:0000313" key="13">
    <source>
        <dbReference type="Proteomes" id="UP001341281"/>
    </source>
</evidence>
<keyword evidence="6" id="KW-1133">Transmembrane helix</keyword>
<dbReference type="SUPFAM" id="SSF48264">
    <property type="entry name" value="Cytochrome P450"/>
    <property type="match status" value="2"/>
</dbReference>
<dbReference type="Pfam" id="PF00067">
    <property type="entry name" value="p450"/>
    <property type="match status" value="2"/>
</dbReference>
<keyword evidence="10" id="KW-0472">Membrane</keyword>
<evidence type="ECO:0000256" key="11">
    <source>
        <dbReference type="PIRSR" id="PIRSR602401-1"/>
    </source>
</evidence>
<evidence type="ECO:0000313" key="12">
    <source>
        <dbReference type="EMBL" id="WVZ69583.1"/>
    </source>
</evidence>
<dbReference type="InterPro" id="IPR002401">
    <property type="entry name" value="Cyt_P450_E_grp-I"/>
</dbReference>
<reference evidence="12 13" key="1">
    <citation type="submission" date="2024-02" db="EMBL/GenBank/DDBJ databases">
        <title>High-quality chromosome-scale genome assembly of Pensacola bahiagrass (Paspalum notatum Flugge var. saurae).</title>
        <authorList>
            <person name="Vega J.M."/>
            <person name="Podio M."/>
            <person name="Orjuela J."/>
            <person name="Siena L.A."/>
            <person name="Pessino S.C."/>
            <person name="Combes M.C."/>
            <person name="Mariac C."/>
            <person name="Albertini E."/>
            <person name="Pupilli F."/>
            <person name="Ortiz J.P.A."/>
            <person name="Leblanc O."/>
        </authorList>
    </citation>
    <scope>NUCLEOTIDE SEQUENCE [LARGE SCALE GENOMIC DNA]</scope>
    <source>
        <strain evidence="12">R1</strain>
        <tissue evidence="12">Leaf</tissue>
    </source>
</reference>
<keyword evidence="9" id="KW-0503">Monooxygenase</keyword>
<accession>A0AAQ3WPL9</accession>
<dbReference type="Proteomes" id="UP001341281">
    <property type="component" value="Chromosome 04"/>
</dbReference>
<sequence length="997" mass="112175">MAVSALEVLGLGGLVAVWLTWRVLEWGWLRPRRLGRALRAQGLRGTAYRFPSGDLKEETRLVAVARTKPLPLQSHDIVARVDPLVHNSVSAHGKLSIIWLGPTPRVILNDPTLVREVLSSSKFREYRKSELPSNVINLVGKGLVSHEGEKWAVHRKIIRPAFHFDKLKEMLPALIACASDLMSRWEDSMTGSSDNTLEIDVWPELQDLTGDAISRAAFGSSLSEGRRIFRIQSEQFYLLNHMTNLYIPGYTYLPTKLNRRIKANALEVEALLKGIVTKRERAMKDGRADDGDMLGLIMQSNMNESQENGSSQPMMTMDDIIGELKLFYFVGMDTTSVLLTWTMIVLSMHPEWQERARDEVLHVFGNKQPHHDGVNHLKVVTMVLYEVLRLYPPVTMVERETHKEMELGGIRYPPGVKLLLPIITIHHDPELWGEDVHEFRPERFADGISKASKDAPAFFPFGGGPRICIGQTFALLEAKIALSMILQRFSFQLSPSYTHAPFPSTWILPRRLGGALEAQGLRGTAYHFPFGDLKEMARLAAEARAKPMPLSHDITPRVNRLYHSVIAEHGKNAVTWFGPTPRVIVNDPRLVREILANKFGHFQKRKHGGVVGRLSNGLVSHEGHKWAAHRKIISPAFHLEKLKKMLPAFAACSNELVARWEGYVAADGGGAKEVDVWPEFQNLTGDVISRSAFGSSFSEGRRIFQLQSEQVQDIVKMMHTLYLPGFRFLPTELNRKIKANAREVETLLRGIVGKRERAMKEGRAANNDDLLGVLMESNAAETKQAGSSRSIMTMDDIIGELKLFYFAGMDTTAVLLTWTMVVLSIHPEWQHRAREEVLRVFGNSQPDLDGIHQLKTVTMVLYEVLRLYPPVVQLDRQTYKEMELGGVTYPPGVVLSLPIVFIHHDKDLWGEDADEFRPERFANGISKASKESPAFFPFGWGPRICVGQNFALVEAKMALSSILQHFSFGLSPSYTHAPFPVSTLQPEHGAQIMLKKL</sequence>
<dbReference type="GO" id="GO:0016705">
    <property type="term" value="F:oxidoreductase activity, acting on paired donors, with incorporation or reduction of molecular oxygen"/>
    <property type="evidence" value="ECO:0007669"/>
    <property type="project" value="InterPro"/>
</dbReference>
<evidence type="ECO:0008006" key="14">
    <source>
        <dbReference type="Google" id="ProtNLM"/>
    </source>
</evidence>
<name>A0AAQ3WPL9_PASNO</name>
<evidence type="ECO:0000256" key="9">
    <source>
        <dbReference type="ARBA" id="ARBA00023033"/>
    </source>
</evidence>
<dbReference type="GO" id="GO:0004497">
    <property type="term" value="F:monooxygenase activity"/>
    <property type="evidence" value="ECO:0007669"/>
    <property type="project" value="UniProtKB-KW"/>
</dbReference>
<dbReference type="FunFam" id="1.10.630.10:FF:000029">
    <property type="entry name" value="Cytochrome P450 734A1"/>
    <property type="match status" value="2"/>
</dbReference>
<dbReference type="PANTHER" id="PTHR24282">
    <property type="entry name" value="CYTOCHROME P450 FAMILY MEMBER"/>
    <property type="match status" value="1"/>
</dbReference>
<dbReference type="GO" id="GO:0016020">
    <property type="term" value="C:membrane"/>
    <property type="evidence" value="ECO:0007669"/>
    <property type="project" value="UniProtKB-SubCell"/>
</dbReference>
<dbReference type="PRINTS" id="PR00385">
    <property type="entry name" value="P450"/>
</dbReference>
<dbReference type="PROSITE" id="PS00086">
    <property type="entry name" value="CYTOCHROME_P450"/>
    <property type="match status" value="2"/>
</dbReference>
<protein>
    <recommendedName>
        <fullName evidence="14">Cytochrome P450</fullName>
    </recommendedName>
</protein>
<dbReference type="InterPro" id="IPR001128">
    <property type="entry name" value="Cyt_P450"/>
</dbReference>
<proteinExistence type="inferred from homology"/>
<evidence type="ECO:0000256" key="4">
    <source>
        <dbReference type="ARBA" id="ARBA00022692"/>
    </source>
</evidence>
<dbReference type="EMBL" id="CP144748">
    <property type="protein sequence ID" value="WVZ69583.1"/>
    <property type="molecule type" value="Genomic_DNA"/>
</dbReference>
<evidence type="ECO:0000256" key="3">
    <source>
        <dbReference type="ARBA" id="ARBA00022617"/>
    </source>
</evidence>
<dbReference type="GO" id="GO:0016131">
    <property type="term" value="P:brassinosteroid metabolic process"/>
    <property type="evidence" value="ECO:0007669"/>
    <property type="project" value="UniProtKB-ARBA"/>
</dbReference>
<dbReference type="GO" id="GO:0020037">
    <property type="term" value="F:heme binding"/>
    <property type="evidence" value="ECO:0007669"/>
    <property type="project" value="InterPro"/>
</dbReference>
<evidence type="ECO:0000256" key="5">
    <source>
        <dbReference type="ARBA" id="ARBA00022723"/>
    </source>
</evidence>
<comment type="cofactor">
    <cofactor evidence="11">
        <name>heme</name>
        <dbReference type="ChEBI" id="CHEBI:30413"/>
    </cofactor>
</comment>
<keyword evidence="5 11" id="KW-0479">Metal-binding</keyword>
<evidence type="ECO:0000256" key="10">
    <source>
        <dbReference type="ARBA" id="ARBA00023136"/>
    </source>
</evidence>
<gene>
    <name evidence="12" type="ORF">U9M48_018351</name>
</gene>
<comment type="similarity">
    <text evidence="2">Belongs to the cytochrome P450 family.</text>
</comment>
<feature type="binding site" description="axial binding residue" evidence="11">
    <location>
        <position position="945"/>
    </location>
    <ligand>
        <name>heme</name>
        <dbReference type="ChEBI" id="CHEBI:30413"/>
    </ligand>
    <ligandPart>
        <name>Fe</name>
        <dbReference type="ChEBI" id="CHEBI:18248"/>
    </ligandPart>
</feature>
<organism evidence="12 13">
    <name type="scientific">Paspalum notatum var. saurae</name>
    <dbReference type="NCBI Taxonomy" id="547442"/>
    <lineage>
        <taxon>Eukaryota</taxon>
        <taxon>Viridiplantae</taxon>
        <taxon>Streptophyta</taxon>
        <taxon>Embryophyta</taxon>
        <taxon>Tracheophyta</taxon>
        <taxon>Spermatophyta</taxon>
        <taxon>Magnoliopsida</taxon>
        <taxon>Liliopsida</taxon>
        <taxon>Poales</taxon>
        <taxon>Poaceae</taxon>
        <taxon>PACMAD clade</taxon>
        <taxon>Panicoideae</taxon>
        <taxon>Andropogonodae</taxon>
        <taxon>Paspaleae</taxon>
        <taxon>Paspalinae</taxon>
        <taxon>Paspalum</taxon>
    </lineage>
</organism>
<dbReference type="InterPro" id="IPR036396">
    <property type="entry name" value="Cyt_P450_sf"/>
</dbReference>
<evidence type="ECO:0000256" key="8">
    <source>
        <dbReference type="ARBA" id="ARBA00023004"/>
    </source>
</evidence>
<evidence type="ECO:0000256" key="2">
    <source>
        <dbReference type="ARBA" id="ARBA00010617"/>
    </source>
</evidence>
<evidence type="ECO:0000256" key="6">
    <source>
        <dbReference type="ARBA" id="ARBA00022989"/>
    </source>
</evidence>
<evidence type="ECO:0000256" key="1">
    <source>
        <dbReference type="ARBA" id="ARBA00004167"/>
    </source>
</evidence>
<dbReference type="Gene3D" id="1.10.630.10">
    <property type="entry name" value="Cytochrome P450"/>
    <property type="match status" value="2"/>
</dbReference>
<evidence type="ECO:0000256" key="7">
    <source>
        <dbReference type="ARBA" id="ARBA00023002"/>
    </source>
</evidence>
<comment type="subcellular location">
    <subcellularLocation>
        <location evidence="1">Membrane</location>
        <topology evidence="1">Single-pass membrane protein</topology>
    </subcellularLocation>
</comment>
<dbReference type="InterPro" id="IPR017972">
    <property type="entry name" value="Cyt_P450_CS"/>
</dbReference>
<keyword evidence="4" id="KW-0812">Transmembrane</keyword>